<proteinExistence type="predicted"/>
<evidence type="ECO:0000256" key="1">
    <source>
        <dbReference type="SAM" id="MobiDB-lite"/>
    </source>
</evidence>
<dbReference type="PROSITE" id="PS51677">
    <property type="entry name" value="NODB"/>
    <property type="match status" value="1"/>
</dbReference>
<dbReference type="GO" id="GO:0005975">
    <property type="term" value="P:carbohydrate metabolic process"/>
    <property type="evidence" value="ECO:0007669"/>
    <property type="project" value="InterPro"/>
</dbReference>
<dbReference type="EMBL" id="DVLU01000003">
    <property type="protein sequence ID" value="HIT84342.1"/>
    <property type="molecule type" value="Genomic_DNA"/>
</dbReference>
<dbReference type="Gene3D" id="3.20.20.370">
    <property type="entry name" value="Glycoside hydrolase/deacetylase"/>
    <property type="match status" value="1"/>
</dbReference>
<dbReference type="Pfam" id="PF01522">
    <property type="entry name" value="Polysacc_deac_1"/>
    <property type="match status" value="1"/>
</dbReference>
<evidence type="ECO:0000313" key="4">
    <source>
        <dbReference type="EMBL" id="HIT84342.1"/>
    </source>
</evidence>
<dbReference type="AlphaFoldDB" id="A0A9D1H272"/>
<dbReference type="InterPro" id="IPR002509">
    <property type="entry name" value="NODB_dom"/>
</dbReference>
<evidence type="ECO:0000256" key="2">
    <source>
        <dbReference type="SAM" id="SignalP"/>
    </source>
</evidence>
<accession>A0A9D1H272</accession>
<evidence type="ECO:0000259" key="3">
    <source>
        <dbReference type="PROSITE" id="PS51677"/>
    </source>
</evidence>
<dbReference type="GO" id="GO:0016020">
    <property type="term" value="C:membrane"/>
    <property type="evidence" value="ECO:0007669"/>
    <property type="project" value="TreeGrafter"/>
</dbReference>
<feature type="chain" id="PRO_5039110919" evidence="2">
    <location>
        <begin position="19"/>
        <end position="280"/>
    </location>
</feature>
<organism evidence="4 5">
    <name type="scientific">Candidatus Ornithomonoglobus intestinigallinarum</name>
    <dbReference type="NCBI Taxonomy" id="2840894"/>
    <lineage>
        <taxon>Bacteria</taxon>
        <taxon>Bacillati</taxon>
        <taxon>Bacillota</taxon>
        <taxon>Clostridia</taxon>
        <taxon>Candidatus Ornithomonoglobus</taxon>
    </lineage>
</organism>
<dbReference type="CDD" id="cd10948">
    <property type="entry name" value="CE4_BsPdaA_like"/>
    <property type="match status" value="1"/>
</dbReference>
<dbReference type="Proteomes" id="UP000824165">
    <property type="component" value="Unassembled WGS sequence"/>
</dbReference>
<dbReference type="SUPFAM" id="SSF88713">
    <property type="entry name" value="Glycoside hydrolase/deacetylase"/>
    <property type="match status" value="1"/>
</dbReference>
<gene>
    <name evidence="4" type="ORF">IAA60_00390</name>
</gene>
<sequence length="280" mass="30909">MRKIVLLSLIGAVLTGCSAPVSPPAETSVPETAVHTDAPVQSEQPKISLDGLSTKAVGWGFVRKKGSAPEVPLWQQETLARFGAYYLGDTSQKEIYLTFDEGYENGYTEKILDTLKEANVPAAFFVTGPYLEGERELIERMINEGHILGNHTLHHPNLAESGDETIREELDGLSEKCRALYGIDMKYVRPPEGAYSERSLAVTQSLGYTTVLWSHAYKDWDVNYQAGAENAVKQVTPYFHNGEILLLHAVSKDNAAALGDIISSAREQGYEFKSLDELKK</sequence>
<reference evidence="4" key="1">
    <citation type="submission" date="2020-10" db="EMBL/GenBank/DDBJ databases">
        <authorList>
            <person name="Gilroy R."/>
        </authorList>
    </citation>
    <scope>NUCLEOTIDE SEQUENCE</scope>
    <source>
        <strain evidence="4">CHK181-108</strain>
    </source>
</reference>
<protein>
    <submittedName>
        <fullName evidence="4">Polysaccharide deacetylase family protein</fullName>
    </submittedName>
</protein>
<dbReference type="GO" id="GO:0016810">
    <property type="term" value="F:hydrolase activity, acting on carbon-nitrogen (but not peptide) bonds"/>
    <property type="evidence" value="ECO:0007669"/>
    <property type="project" value="InterPro"/>
</dbReference>
<reference evidence="4" key="2">
    <citation type="journal article" date="2021" name="PeerJ">
        <title>Extensive microbial diversity within the chicken gut microbiome revealed by metagenomics and culture.</title>
        <authorList>
            <person name="Gilroy R."/>
            <person name="Ravi A."/>
            <person name="Getino M."/>
            <person name="Pursley I."/>
            <person name="Horton D.L."/>
            <person name="Alikhan N.F."/>
            <person name="Baker D."/>
            <person name="Gharbi K."/>
            <person name="Hall N."/>
            <person name="Watson M."/>
            <person name="Adriaenssens E.M."/>
            <person name="Foster-Nyarko E."/>
            <person name="Jarju S."/>
            <person name="Secka A."/>
            <person name="Antonio M."/>
            <person name="Oren A."/>
            <person name="Chaudhuri R.R."/>
            <person name="La Ragione R."/>
            <person name="Hildebrand F."/>
            <person name="Pallen M.J."/>
        </authorList>
    </citation>
    <scope>NUCLEOTIDE SEQUENCE</scope>
    <source>
        <strain evidence="4">CHK181-108</strain>
    </source>
</reference>
<keyword evidence="2" id="KW-0732">Signal</keyword>
<dbReference type="PANTHER" id="PTHR10587">
    <property type="entry name" value="GLYCOSYL TRANSFERASE-RELATED"/>
    <property type="match status" value="1"/>
</dbReference>
<name>A0A9D1H272_9FIRM</name>
<dbReference type="PANTHER" id="PTHR10587:SF78">
    <property type="entry name" value="PEPTIDOGLYCAN-N-ACETYLMURAMIC ACID DEACETYLASE PDAA"/>
    <property type="match status" value="1"/>
</dbReference>
<dbReference type="PROSITE" id="PS51257">
    <property type="entry name" value="PROKAR_LIPOPROTEIN"/>
    <property type="match status" value="1"/>
</dbReference>
<evidence type="ECO:0000313" key="5">
    <source>
        <dbReference type="Proteomes" id="UP000824165"/>
    </source>
</evidence>
<feature type="domain" description="NodB homology" evidence="3">
    <location>
        <begin position="93"/>
        <end position="273"/>
    </location>
</feature>
<comment type="caution">
    <text evidence="4">The sequence shown here is derived from an EMBL/GenBank/DDBJ whole genome shotgun (WGS) entry which is preliminary data.</text>
</comment>
<feature type="region of interest" description="Disordered" evidence="1">
    <location>
        <begin position="20"/>
        <end position="41"/>
    </location>
</feature>
<dbReference type="InterPro" id="IPR011330">
    <property type="entry name" value="Glyco_hydro/deAcase_b/a-brl"/>
</dbReference>
<dbReference type="InterPro" id="IPR050248">
    <property type="entry name" value="Polysacc_deacetylase_ArnD"/>
</dbReference>
<dbReference type="InterPro" id="IPR014235">
    <property type="entry name" value="Spore_PdaA"/>
</dbReference>
<feature type="signal peptide" evidence="2">
    <location>
        <begin position="1"/>
        <end position="18"/>
    </location>
</feature>